<dbReference type="SUPFAM" id="SSF75169">
    <property type="entry name" value="DsrEFH-like"/>
    <property type="match status" value="1"/>
</dbReference>
<organism evidence="2 3">
    <name type="scientific">Pustulibacterium marinum</name>
    <dbReference type="NCBI Taxonomy" id="1224947"/>
    <lineage>
        <taxon>Bacteria</taxon>
        <taxon>Pseudomonadati</taxon>
        <taxon>Bacteroidota</taxon>
        <taxon>Flavobacteriia</taxon>
        <taxon>Flavobacteriales</taxon>
        <taxon>Flavobacteriaceae</taxon>
        <taxon>Pustulibacterium</taxon>
    </lineage>
</organism>
<dbReference type="Gene3D" id="3.40.1260.10">
    <property type="entry name" value="DsrEFH-like"/>
    <property type="match status" value="1"/>
</dbReference>
<sequence length="136" mass="14977">MKKLVLITLFVCLGCVSHAFAQQTETHNYVVITRNIQQLHPILLAAQQLATKHGSSMGNYEVIVCGKAVQELTDANKMAPLLEMAEQQQVTLLACGLSLHKFKIDTSAVVKGITVIENGLLYTFTKQEEGYKSITL</sequence>
<dbReference type="Proteomes" id="UP000199138">
    <property type="component" value="Unassembled WGS sequence"/>
</dbReference>
<proteinExistence type="predicted"/>
<accession>A0A1I7I2A6</accession>
<keyword evidence="1" id="KW-0732">Signal</keyword>
<keyword evidence="3" id="KW-1185">Reference proteome</keyword>
<dbReference type="OrthoDB" id="1445762at2"/>
<dbReference type="AlphaFoldDB" id="A0A1I7I2A6"/>
<reference evidence="2 3" key="1">
    <citation type="submission" date="2016-10" db="EMBL/GenBank/DDBJ databases">
        <authorList>
            <person name="de Groot N.N."/>
        </authorList>
    </citation>
    <scope>NUCLEOTIDE SEQUENCE [LARGE SCALE GENOMIC DNA]</scope>
    <source>
        <strain evidence="2 3">CGMCC 1.12333</strain>
    </source>
</reference>
<feature type="chain" id="PRO_5011584778" evidence="1">
    <location>
        <begin position="22"/>
        <end position="136"/>
    </location>
</feature>
<name>A0A1I7I2A6_9FLAO</name>
<gene>
    <name evidence="2" type="ORF">SAMN05216480_11292</name>
</gene>
<dbReference type="InterPro" id="IPR027396">
    <property type="entry name" value="DsrEFH-like"/>
</dbReference>
<protein>
    <submittedName>
        <fullName evidence="2">DsrE/DsrF-like family protein</fullName>
    </submittedName>
</protein>
<evidence type="ECO:0000256" key="1">
    <source>
        <dbReference type="SAM" id="SignalP"/>
    </source>
</evidence>
<evidence type="ECO:0000313" key="2">
    <source>
        <dbReference type="EMBL" id="SFU67057.1"/>
    </source>
</evidence>
<dbReference type="RefSeq" id="WP_093025882.1">
    <property type="nucleotide sequence ID" value="NZ_FPBK01000012.1"/>
</dbReference>
<feature type="signal peptide" evidence="1">
    <location>
        <begin position="1"/>
        <end position="21"/>
    </location>
</feature>
<dbReference type="EMBL" id="FPBK01000012">
    <property type="protein sequence ID" value="SFU67057.1"/>
    <property type="molecule type" value="Genomic_DNA"/>
</dbReference>
<evidence type="ECO:0000313" key="3">
    <source>
        <dbReference type="Proteomes" id="UP000199138"/>
    </source>
</evidence>
<dbReference type="STRING" id="1224947.SAMN05216480_11292"/>